<dbReference type="InterPro" id="IPR004625">
    <property type="entry name" value="PyrdxlKinase"/>
</dbReference>
<dbReference type="STRING" id="1423740.FC36_GL000982"/>
<dbReference type="GO" id="GO:0005829">
    <property type="term" value="C:cytosol"/>
    <property type="evidence" value="ECO:0007669"/>
    <property type="project" value="TreeGrafter"/>
</dbReference>
<dbReference type="PATRIC" id="fig|1423740.3.peg.1052"/>
<keyword evidence="5" id="KW-0067">ATP-binding</keyword>
<dbReference type="GO" id="GO:0009443">
    <property type="term" value="P:pyridoxal 5'-phosphate salvage"/>
    <property type="evidence" value="ECO:0007669"/>
    <property type="project" value="InterPro"/>
</dbReference>
<evidence type="ECO:0000256" key="2">
    <source>
        <dbReference type="ARBA" id="ARBA00022679"/>
    </source>
</evidence>
<dbReference type="InterPro" id="IPR013749">
    <property type="entry name" value="PM/HMP-P_kinase-1"/>
</dbReference>
<evidence type="ECO:0000256" key="4">
    <source>
        <dbReference type="ARBA" id="ARBA00022777"/>
    </source>
</evidence>
<dbReference type="GO" id="GO:0005524">
    <property type="term" value="F:ATP binding"/>
    <property type="evidence" value="ECO:0007669"/>
    <property type="project" value="UniProtKB-KW"/>
</dbReference>
<dbReference type="AlphaFoldDB" id="A0A0R1TLT9"/>
<dbReference type="Pfam" id="PF08543">
    <property type="entry name" value="Phos_pyr_kin"/>
    <property type="match status" value="1"/>
</dbReference>
<sequence>MSFEKGDFMPNVLVSQDLSCYGQVSMTSALPLLYASQLKPTILPTALLSTHTGGFGENTYHDLAQEMRAIIQHWQKLNLQFDYVYLGYLGLRPLQVLQAQLNTLLSKQAVVLLDPVMGDHNHLYKGFDDTYVQAMRQLAKQATIITPNYTEAKFLLGETLAETTSSVTIADAKQVLTRLCDRFGLQSALITGLPLPDNQIGIVGLSPDQAQGFEIIQPKLAGNFFGTGDTFTTALLAGLTHQKSLRVAATMAAELVSLAIAHRPSETDARLGIDYAPVMTDFLMRLDN</sequence>
<dbReference type="EC" id="2.7.1.35" evidence="1"/>
<dbReference type="SUPFAM" id="SSF53613">
    <property type="entry name" value="Ribokinase-like"/>
    <property type="match status" value="1"/>
</dbReference>
<evidence type="ECO:0000313" key="8">
    <source>
        <dbReference type="Proteomes" id="UP000051048"/>
    </source>
</evidence>
<dbReference type="InterPro" id="IPR029056">
    <property type="entry name" value="Ribokinase-like"/>
</dbReference>
<comment type="caution">
    <text evidence="7">The sequence shown here is derived from an EMBL/GenBank/DDBJ whole genome shotgun (WGS) entry which is preliminary data.</text>
</comment>
<dbReference type="NCBIfam" id="NF005491">
    <property type="entry name" value="PRK07105.1"/>
    <property type="match status" value="1"/>
</dbReference>
<protein>
    <recommendedName>
        <fullName evidence="1">pyridoxal kinase</fullName>
        <ecNumber evidence="1">2.7.1.35</ecNumber>
    </recommendedName>
</protein>
<evidence type="ECO:0000256" key="3">
    <source>
        <dbReference type="ARBA" id="ARBA00022741"/>
    </source>
</evidence>
<name>A0A0R1TLT9_9LACO</name>
<keyword evidence="4 7" id="KW-0418">Kinase</keyword>
<feature type="domain" description="Pyridoxamine kinase/Phosphomethylpyrimidine kinase" evidence="6">
    <location>
        <begin position="101"/>
        <end position="264"/>
    </location>
</feature>
<keyword evidence="3" id="KW-0547">Nucleotide-binding</keyword>
<evidence type="ECO:0000313" key="7">
    <source>
        <dbReference type="EMBL" id="KRL82294.1"/>
    </source>
</evidence>
<dbReference type="GO" id="GO:0008478">
    <property type="term" value="F:pyridoxal kinase activity"/>
    <property type="evidence" value="ECO:0007669"/>
    <property type="project" value="UniProtKB-EC"/>
</dbReference>
<evidence type="ECO:0000256" key="1">
    <source>
        <dbReference type="ARBA" id="ARBA00012104"/>
    </source>
</evidence>
<dbReference type="Proteomes" id="UP000051048">
    <property type="component" value="Unassembled WGS sequence"/>
</dbReference>
<dbReference type="PANTHER" id="PTHR10534">
    <property type="entry name" value="PYRIDOXAL KINASE"/>
    <property type="match status" value="1"/>
</dbReference>
<reference evidence="7 8" key="1">
    <citation type="journal article" date="2015" name="Genome Announc.">
        <title>Expanding the biotechnology potential of lactobacilli through comparative genomics of 213 strains and associated genera.</title>
        <authorList>
            <person name="Sun Z."/>
            <person name="Harris H.M."/>
            <person name="McCann A."/>
            <person name="Guo C."/>
            <person name="Argimon S."/>
            <person name="Zhang W."/>
            <person name="Yang X."/>
            <person name="Jeffery I.B."/>
            <person name="Cooney J.C."/>
            <person name="Kagawa T.F."/>
            <person name="Liu W."/>
            <person name="Song Y."/>
            <person name="Salvetti E."/>
            <person name="Wrobel A."/>
            <person name="Rasinkangas P."/>
            <person name="Parkhill J."/>
            <person name="Rea M.C."/>
            <person name="O'Sullivan O."/>
            <person name="Ritari J."/>
            <person name="Douillard F.P."/>
            <person name="Paul Ross R."/>
            <person name="Yang R."/>
            <person name="Briner A.E."/>
            <person name="Felis G.E."/>
            <person name="de Vos W.M."/>
            <person name="Barrangou R."/>
            <person name="Klaenhammer T.R."/>
            <person name="Caufield P.W."/>
            <person name="Cui Y."/>
            <person name="Zhang H."/>
            <person name="O'Toole P.W."/>
        </authorList>
    </citation>
    <scope>NUCLEOTIDE SEQUENCE [LARGE SCALE GENOMIC DNA]</scope>
    <source>
        <strain evidence="7 8">DSM 15833</strain>
    </source>
</reference>
<dbReference type="PANTHER" id="PTHR10534:SF2">
    <property type="entry name" value="PYRIDOXAL KINASE"/>
    <property type="match status" value="1"/>
</dbReference>
<evidence type="ECO:0000256" key="5">
    <source>
        <dbReference type="ARBA" id="ARBA00022840"/>
    </source>
</evidence>
<dbReference type="EMBL" id="AZFH01000022">
    <property type="protein sequence ID" value="KRL82294.1"/>
    <property type="molecule type" value="Genomic_DNA"/>
</dbReference>
<keyword evidence="2" id="KW-0808">Transferase</keyword>
<dbReference type="Gene3D" id="3.40.1190.20">
    <property type="match status" value="1"/>
</dbReference>
<gene>
    <name evidence="7" type="ORF">FC36_GL000982</name>
</gene>
<organism evidence="7 8">
    <name type="scientific">Ligilactobacillus equi DSM 15833 = JCM 10991</name>
    <dbReference type="NCBI Taxonomy" id="1423740"/>
    <lineage>
        <taxon>Bacteria</taxon>
        <taxon>Bacillati</taxon>
        <taxon>Bacillota</taxon>
        <taxon>Bacilli</taxon>
        <taxon>Lactobacillales</taxon>
        <taxon>Lactobacillaceae</taxon>
        <taxon>Ligilactobacillus</taxon>
    </lineage>
</organism>
<accession>A0A0R1TLT9</accession>
<proteinExistence type="predicted"/>
<evidence type="ECO:0000259" key="6">
    <source>
        <dbReference type="Pfam" id="PF08543"/>
    </source>
</evidence>